<dbReference type="EMBL" id="JMIH01000024">
    <property type="protein sequence ID" value="KEO72574.1"/>
    <property type="molecule type" value="Genomic_DNA"/>
</dbReference>
<sequence>MFRIDFLGSPGTGKSFIIDEVLKYQGDQKFVSRNRGLNLVAQLNAKRYSKIYKLAATFIKLFPDQDISNEIANRINAKRDTEFFNTYPLINDWLSDRMNESISSDRNTLNKYYYIAGLFRQIIDGLNLSLYPDDSLAVLMDESIAQHAPFVKKDRSIVKYVDADLIVHCFCDPSQLRENILKRERDNIRAVVPDERKTVAFLQKSMDHYASKAEYYEQLGINTLHMNTQDDVSININKIIKAISMLTSDTVSTEIV</sequence>
<evidence type="ECO:0000313" key="1">
    <source>
        <dbReference type="EMBL" id="KEO72574.1"/>
    </source>
</evidence>
<evidence type="ECO:0000313" key="2">
    <source>
        <dbReference type="Proteomes" id="UP000027821"/>
    </source>
</evidence>
<dbReference type="AlphaFoldDB" id="A0A074KUJ6"/>
<keyword evidence="2" id="KW-1185">Reference proteome</keyword>
<proteinExistence type="predicted"/>
<dbReference type="Proteomes" id="UP000027821">
    <property type="component" value="Unassembled WGS sequence"/>
</dbReference>
<dbReference type="Gene3D" id="3.40.50.300">
    <property type="entry name" value="P-loop containing nucleotide triphosphate hydrolases"/>
    <property type="match status" value="1"/>
</dbReference>
<accession>A0A074KUJ6</accession>
<name>A0A074KUJ6_9BACT</name>
<gene>
    <name evidence="1" type="ORF">EL17_17710</name>
</gene>
<dbReference type="InterPro" id="IPR027417">
    <property type="entry name" value="P-loop_NTPase"/>
</dbReference>
<comment type="caution">
    <text evidence="1">The sequence shown here is derived from an EMBL/GenBank/DDBJ whole genome shotgun (WGS) entry which is preliminary data.</text>
</comment>
<organism evidence="1 2">
    <name type="scientific">Anditalea andensis</name>
    <dbReference type="NCBI Taxonomy" id="1048983"/>
    <lineage>
        <taxon>Bacteria</taxon>
        <taxon>Pseudomonadati</taxon>
        <taxon>Bacteroidota</taxon>
        <taxon>Cytophagia</taxon>
        <taxon>Cytophagales</taxon>
        <taxon>Cytophagaceae</taxon>
        <taxon>Anditalea</taxon>
    </lineage>
</organism>
<dbReference type="STRING" id="1048983.EL17_17710"/>
<protein>
    <submittedName>
        <fullName evidence="1">Uncharacterized protein</fullName>
    </submittedName>
</protein>
<dbReference type="SUPFAM" id="SSF52540">
    <property type="entry name" value="P-loop containing nucleoside triphosphate hydrolases"/>
    <property type="match status" value="1"/>
</dbReference>
<reference evidence="1 2" key="1">
    <citation type="submission" date="2014-04" db="EMBL/GenBank/DDBJ databases">
        <title>Characterization and application of a salt tolerant electro-active bacterium.</title>
        <authorList>
            <person name="Yang L."/>
            <person name="Wei S."/>
            <person name="Tay Q.X.M."/>
        </authorList>
    </citation>
    <scope>NUCLEOTIDE SEQUENCE [LARGE SCALE GENOMIC DNA]</scope>
    <source>
        <strain evidence="1 2">LY1</strain>
    </source>
</reference>
<dbReference type="RefSeq" id="WP_035077225.1">
    <property type="nucleotide sequence ID" value="NZ_JMIH01000024.1"/>
</dbReference>